<evidence type="ECO:0000256" key="1">
    <source>
        <dbReference type="ARBA" id="ARBA00004365"/>
    </source>
</evidence>
<dbReference type="Pfam" id="PF22638">
    <property type="entry name" value="FlgK_D1"/>
    <property type="match status" value="1"/>
</dbReference>
<dbReference type="RefSeq" id="WP_089841155.1">
    <property type="nucleotide sequence ID" value="NZ_FOZL01000001.1"/>
</dbReference>
<keyword evidence="12" id="KW-1185">Reference proteome</keyword>
<keyword evidence="11" id="KW-0966">Cell projection</keyword>
<dbReference type="PANTHER" id="PTHR30033:SF1">
    <property type="entry name" value="FLAGELLAR HOOK-ASSOCIATED PROTEIN 1"/>
    <property type="match status" value="1"/>
</dbReference>
<evidence type="ECO:0000313" key="12">
    <source>
        <dbReference type="Proteomes" id="UP000199024"/>
    </source>
</evidence>
<dbReference type="NCBIfam" id="TIGR02492">
    <property type="entry name" value="flgK_ends"/>
    <property type="match status" value="1"/>
</dbReference>
<dbReference type="STRING" id="474950.SAMN05421771_3538"/>
<dbReference type="OrthoDB" id="9802553at2"/>
<keyword evidence="11" id="KW-0969">Cilium</keyword>
<reference evidence="11 12" key="1">
    <citation type="submission" date="2016-10" db="EMBL/GenBank/DDBJ databases">
        <authorList>
            <person name="de Groot N.N."/>
        </authorList>
    </citation>
    <scope>NUCLEOTIDE SEQUENCE [LARGE SCALE GENOMIC DNA]</scope>
    <source>
        <strain evidence="11 12">DSM 21001</strain>
    </source>
</reference>
<dbReference type="GO" id="GO:0005576">
    <property type="term" value="C:extracellular region"/>
    <property type="evidence" value="ECO:0007669"/>
    <property type="project" value="UniProtKB-SubCell"/>
</dbReference>
<feature type="domain" description="Flagellar hook-associated protein FlgK helical" evidence="10">
    <location>
        <begin position="113"/>
        <end position="328"/>
    </location>
</feature>
<accession>A0A1I6MSL4</accession>
<comment type="similarity">
    <text evidence="3 7">Belongs to the flagella basal body rod proteins family.</text>
</comment>
<dbReference type="Pfam" id="PF06429">
    <property type="entry name" value="Flg_bbr_C"/>
    <property type="match status" value="1"/>
</dbReference>
<comment type="subcellular location">
    <subcellularLocation>
        <location evidence="1 7">Bacterial flagellum</location>
    </subcellularLocation>
    <subcellularLocation>
        <location evidence="2 7">Secreted</location>
    </subcellularLocation>
</comment>
<evidence type="ECO:0000256" key="5">
    <source>
        <dbReference type="ARBA" id="ARBA00022525"/>
    </source>
</evidence>
<organism evidence="11 12">
    <name type="scientific">Granulicella pectinivorans</name>
    <dbReference type="NCBI Taxonomy" id="474950"/>
    <lineage>
        <taxon>Bacteria</taxon>
        <taxon>Pseudomonadati</taxon>
        <taxon>Acidobacteriota</taxon>
        <taxon>Terriglobia</taxon>
        <taxon>Terriglobales</taxon>
        <taxon>Acidobacteriaceae</taxon>
        <taxon>Granulicella</taxon>
    </lineage>
</organism>
<feature type="domain" description="Flagellar basal-body/hook protein C-terminal" evidence="9">
    <location>
        <begin position="423"/>
        <end position="461"/>
    </location>
</feature>
<dbReference type="GO" id="GO:0009424">
    <property type="term" value="C:bacterial-type flagellum hook"/>
    <property type="evidence" value="ECO:0007669"/>
    <property type="project" value="UniProtKB-UniRule"/>
</dbReference>
<keyword evidence="6 7" id="KW-0975">Bacterial flagellum</keyword>
<evidence type="ECO:0000256" key="6">
    <source>
        <dbReference type="ARBA" id="ARBA00023143"/>
    </source>
</evidence>
<dbReference type="EMBL" id="FOZL01000001">
    <property type="protein sequence ID" value="SFS18695.1"/>
    <property type="molecule type" value="Genomic_DNA"/>
</dbReference>
<dbReference type="GO" id="GO:0044780">
    <property type="term" value="P:bacterial-type flagellum assembly"/>
    <property type="evidence" value="ECO:0007669"/>
    <property type="project" value="InterPro"/>
</dbReference>
<dbReference type="InterPro" id="IPR002371">
    <property type="entry name" value="FlgK"/>
</dbReference>
<dbReference type="PANTHER" id="PTHR30033">
    <property type="entry name" value="FLAGELLAR HOOK-ASSOCIATED PROTEIN 1"/>
    <property type="match status" value="1"/>
</dbReference>
<dbReference type="PRINTS" id="PR01005">
    <property type="entry name" value="FLGHOOKAP1"/>
</dbReference>
<keyword evidence="5 7" id="KW-0964">Secreted</keyword>
<evidence type="ECO:0000259" key="8">
    <source>
        <dbReference type="Pfam" id="PF00460"/>
    </source>
</evidence>
<evidence type="ECO:0000259" key="9">
    <source>
        <dbReference type="Pfam" id="PF06429"/>
    </source>
</evidence>
<dbReference type="AlphaFoldDB" id="A0A1I6MSL4"/>
<evidence type="ECO:0000313" key="11">
    <source>
        <dbReference type="EMBL" id="SFS18695.1"/>
    </source>
</evidence>
<evidence type="ECO:0000256" key="7">
    <source>
        <dbReference type="RuleBase" id="RU362065"/>
    </source>
</evidence>
<dbReference type="Proteomes" id="UP000199024">
    <property type="component" value="Unassembled WGS sequence"/>
</dbReference>
<dbReference type="SUPFAM" id="SSF64518">
    <property type="entry name" value="Phase 1 flagellin"/>
    <property type="match status" value="1"/>
</dbReference>
<evidence type="ECO:0000256" key="3">
    <source>
        <dbReference type="ARBA" id="ARBA00009677"/>
    </source>
</evidence>
<dbReference type="GO" id="GO:0005198">
    <property type="term" value="F:structural molecule activity"/>
    <property type="evidence" value="ECO:0007669"/>
    <property type="project" value="UniProtKB-UniRule"/>
</dbReference>
<sequence length="467" mass="46452">MGTLSSLMDLTQSALQSNQAALDITSKNVANQNVQGYTRETVSWQADVVSINGTSVGTGVTTGPTAVSQRDRVLEQRVQQQTQLSSAATSRATALAQLQSIFGLSSSSTTAISTPLGAAIDSLYNGFSTLASSPASTSSRQAVLSAASTLASAFQSASTQITSTNAGLSQTATSIVSTVNGLTKTIATLNQQIGTLSPNADAGALEDQRQAAVAQLSQYIGLDQVTTESNGLTLSTSNGTVLVSGAQSFALSATTVGNNVQITGAGNATDISTSLTGGQLGGILSVQHNEIPALTSSLDQLAYAIGTAVNQQNTQGLDANGNAGQALFTLPATSTGAASSIAVATADPSLVAAAGPGEGIAGNTNANALAALATAPSAGGQPPASFFTGILSGLGGAAATATTDSTAQQASLTQLTTQRNALSGVSLDEEAASLTQYQRSYQAAAKLFSIVDTVMEAAINLGSATTI</sequence>
<dbReference type="InterPro" id="IPR053927">
    <property type="entry name" value="FlgK_helical"/>
</dbReference>
<protein>
    <recommendedName>
        <fullName evidence="4 7">Flagellar hook-associated protein 1</fullName>
        <shortName evidence="7">HAP1</shortName>
    </recommendedName>
</protein>
<gene>
    <name evidence="7" type="primary">flgK</name>
    <name evidence="11" type="ORF">SAMN05421771_3538</name>
</gene>
<keyword evidence="11" id="KW-0282">Flagellum</keyword>
<name>A0A1I6MSL4_9BACT</name>
<dbReference type="InterPro" id="IPR010930">
    <property type="entry name" value="Flg_bb/hook_C_dom"/>
</dbReference>
<evidence type="ECO:0000256" key="2">
    <source>
        <dbReference type="ARBA" id="ARBA00004613"/>
    </source>
</evidence>
<evidence type="ECO:0000259" key="10">
    <source>
        <dbReference type="Pfam" id="PF22638"/>
    </source>
</evidence>
<dbReference type="Pfam" id="PF00460">
    <property type="entry name" value="Flg_bb_rod"/>
    <property type="match status" value="1"/>
</dbReference>
<proteinExistence type="inferred from homology"/>
<evidence type="ECO:0000256" key="4">
    <source>
        <dbReference type="ARBA" id="ARBA00016244"/>
    </source>
</evidence>
<dbReference type="InterPro" id="IPR001444">
    <property type="entry name" value="Flag_bb_rod_N"/>
</dbReference>
<feature type="domain" description="Flagellar basal body rod protein N-terminal" evidence="8">
    <location>
        <begin position="12"/>
        <end position="38"/>
    </location>
</feature>